<evidence type="ECO:0000256" key="3">
    <source>
        <dbReference type="ARBA" id="ARBA00001954"/>
    </source>
</evidence>
<evidence type="ECO:0000256" key="6">
    <source>
        <dbReference type="ARBA" id="ARBA00022664"/>
    </source>
</evidence>
<comment type="cofactor">
    <cofactor evidence="3">
        <name>Fe(2+)</name>
        <dbReference type="ChEBI" id="CHEBI:29033"/>
    </cofactor>
</comment>
<keyword evidence="11" id="KW-0464">Manganese</keyword>
<name>A0A9P7VNL8_9AGAR</name>
<sequence length="378" mass="42803">MSVSCNKNTKGCCHGKLDDIYKQIATMECKGKYKVDLLLICGDFQATRNAQDLECMAVPSKHKRLNDFPQYYTGKKTAPILTVFVGGNHEASNYLAELHYGGWVAPNQYYLGRSGCIQVNGVRIAGASGIYTEKRYQVGYCEKLPYDQYAIKSIYRIRQYDILKLSLLTKPHIFLSHDWPQGITEHGDLEALLKAKPEFQSEIADGTFGAPPLMDLLQRLKPERWFAAHMHVLFKATVKHDDSITNFTALDKCLPRRNCIEVIDVPAIAGSTKLAFDPEWLAITRAFQPYLNDTSGRSLLPPHRLCSQLVQKQLQWVLEHVGEGQPVTCVQQFRPTAPGPTGREGKRQPPIYFNHQTEAFCDMLHIPDLINPRTSFWS</sequence>
<dbReference type="SUPFAM" id="SSF56300">
    <property type="entry name" value="Metallo-dependent phosphatases"/>
    <property type="match status" value="1"/>
</dbReference>
<organism evidence="14 15">
    <name type="scientific">Guyanagaster necrorhizus</name>
    <dbReference type="NCBI Taxonomy" id="856835"/>
    <lineage>
        <taxon>Eukaryota</taxon>
        <taxon>Fungi</taxon>
        <taxon>Dikarya</taxon>
        <taxon>Basidiomycota</taxon>
        <taxon>Agaricomycotina</taxon>
        <taxon>Agaricomycetes</taxon>
        <taxon>Agaricomycetidae</taxon>
        <taxon>Agaricales</taxon>
        <taxon>Marasmiineae</taxon>
        <taxon>Physalacriaceae</taxon>
        <taxon>Guyanagaster</taxon>
    </lineage>
</organism>
<keyword evidence="10" id="KW-0408">Iron</keyword>
<keyword evidence="12" id="KW-0539">Nucleus</keyword>
<dbReference type="OrthoDB" id="407609at2759"/>
<dbReference type="PANTHER" id="PTHR12849:SF0">
    <property type="entry name" value="LARIAT DEBRANCHING ENZYME"/>
    <property type="match status" value="1"/>
</dbReference>
<dbReference type="RefSeq" id="XP_043037140.1">
    <property type="nucleotide sequence ID" value="XM_043180496.1"/>
</dbReference>
<feature type="domain" description="Lariat debranching enzyme C-terminal" evidence="13">
    <location>
        <begin position="234"/>
        <end position="370"/>
    </location>
</feature>
<keyword evidence="7" id="KW-0479">Metal-binding</keyword>
<dbReference type="PANTHER" id="PTHR12849">
    <property type="entry name" value="RNA LARIAT DEBRANCHING ENZYME"/>
    <property type="match status" value="1"/>
</dbReference>
<evidence type="ECO:0000256" key="10">
    <source>
        <dbReference type="ARBA" id="ARBA00023004"/>
    </source>
</evidence>
<comment type="similarity">
    <text evidence="5">Belongs to the lariat debranching enzyme family.</text>
</comment>
<keyword evidence="9" id="KW-0862">Zinc</keyword>
<dbReference type="GO" id="GO:0005634">
    <property type="term" value="C:nucleus"/>
    <property type="evidence" value="ECO:0007669"/>
    <property type="project" value="UniProtKB-SubCell"/>
</dbReference>
<dbReference type="GO" id="GO:0046872">
    <property type="term" value="F:metal ion binding"/>
    <property type="evidence" value="ECO:0007669"/>
    <property type="project" value="UniProtKB-KW"/>
</dbReference>
<evidence type="ECO:0000256" key="1">
    <source>
        <dbReference type="ARBA" id="ARBA00001936"/>
    </source>
</evidence>
<comment type="subcellular location">
    <subcellularLocation>
        <location evidence="4">Nucleus</location>
    </subcellularLocation>
</comment>
<dbReference type="GO" id="GO:0008419">
    <property type="term" value="F:RNA lariat debranching enzyme activity"/>
    <property type="evidence" value="ECO:0007669"/>
    <property type="project" value="TreeGrafter"/>
</dbReference>
<dbReference type="InterPro" id="IPR007708">
    <property type="entry name" value="DBR1_C"/>
</dbReference>
<dbReference type="Gene3D" id="3.60.21.10">
    <property type="match status" value="1"/>
</dbReference>
<dbReference type="GO" id="GO:0000398">
    <property type="term" value="P:mRNA splicing, via spliceosome"/>
    <property type="evidence" value="ECO:0007669"/>
    <property type="project" value="TreeGrafter"/>
</dbReference>
<evidence type="ECO:0000313" key="15">
    <source>
        <dbReference type="Proteomes" id="UP000812287"/>
    </source>
</evidence>
<dbReference type="GeneID" id="66102792"/>
<dbReference type="Pfam" id="PF00149">
    <property type="entry name" value="Metallophos"/>
    <property type="match status" value="1"/>
</dbReference>
<keyword evidence="8" id="KW-0378">Hydrolase</keyword>
<evidence type="ECO:0000256" key="11">
    <source>
        <dbReference type="ARBA" id="ARBA00023211"/>
    </source>
</evidence>
<comment type="cofactor">
    <cofactor evidence="1">
        <name>Mn(2+)</name>
        <dbReference type="ChEBI" id="CHEBI:29035"/>
    </cofactor>
</comment>
<gene>
    <name evidence="14" type="ORF">BT62DRAFT_321947</name>
</gene>
<evidence type="ECO:0000256" key="5">
    <source>
        <dbReference type="ARBA" id="ARBA00006045"/>
    </source>
</evidence>
<dbReference type="Pfam" id="PF05011">
    <property type="entry name" value="DBR1"/>
    <property type="match status" value="1"/>
</dbReference>
<dbReference type="InterPro" id="IPR041816">
    <property type="entry name" value="Dbr1_N"/>
</dbReference>
<evidence type="ECO:0000256" key="7">
    <source>
        <dbReference type="ARBA" id="ARBA00022723"/>
    </source>
</evidence>
<evidence type="ECO:0000313" key="14">
    <source>
        <dbReference type="EMBL" id="KAG7443640.1"/>
    </source>
</evidence>
<proteinExistence type="inferred from homology"/>
<dbReference type="InterPro" id="IPR004843">
    <property type="entry name" value="Calcineurin-like_PHP"/>
</dbReference>
<protein>
    <recommendedName>
        <fullName evidence="13">Lariat debranching enzyme C-terminal domain-containing protein</fullName>
    </recommendedName>
</protein>
<evidence type="ECO:0000256" key="8">
    <source>
        <dbReference type="ARBA" id="ARBA00022801"/>
    </source>
</evidence>
<evidence type="ECO:0000256" key="4">
    <source>
        <dbReference type="ARBA" id="ARBA00004123"/>
    </source>
</evidence>
<reference evidence="14" key="1">
    <citation type="submission" date="2020-11" db="EMBL/GenBank/DDBJ databases">
        <title>Adaptations for nitrogen fixation in a non-lichenized fungal sporocarp promotes dispersal by wood-feeding termites.</title>
        <authorList>
            <consortium name="DOE Joint Genome Institute"/>
            <person name="Koch R.A."/>
            <person name="Yoon G."/>
            <person name="Arayal U."/>
            <person name="Lail K."/>
            <person name="Amirebrahimi M."/>
            <person name="Labutti K."/>
            <person name="Lipzen A."/>
            <person name="Riley R."/>
            <person name="Barry K."/>
            <person name="Henrissat B."/>
            <person name="Grigoriev I.V."/>
            <person name="Herr J.R."/>
            <person name="Aime M.C."/>
        </authorList>
    </citation>
    <scope>NUCLEOTIDE SEQUENCE</scope>
    <source>
        <strain evidence="14">MCA 3950</strain>
    </source>
</reference>
<evidence type="ECO:0000256" key="12">
    <source>
        <dbReference type="ARBA" id="ARBA00023242"/>
    </source>
</evidence>
<dbReference type="EMBL" id="MU250544">
    <property type="protein sequence ID" value="KAG7443640.1"/>
    <property type="molecule type" value="Genomic_DNA"/>
</dbReference>
<dbReference type="Proteomes" id="UP000812287">
    <property type="component" value="Unassembled WGS sequence"/>
</dbReference>
<evidence type="ECO:0000259" key="13">
    <source>
        <dbReference type="SMART" id="SM01124"/>
    </source>
</evidence>
<dbReference type="AlphaFoldDB" id="A0A9P7VNL8"/>
<dbReference type="CDD" id="cd00844">
    <property type="entry name" value="MPP_Dbr1_N"/>
    <property type="match status" value="1"/>
</dbReference>
<keyword evidence="15" id="KW-1185">Reference proteome</keyword>
<keyword evidence="6" id="KW-0507">mRNA processing</keyword>
<comment type="caution">
    <text evidence="14">The sequence shown here is derived from an EMBL/GenBank/DDBJ whole genome shotgun (WGS) entry which is preliminary data.</text>
</comment>
<comment type="cofactor">
    <cofactor evidence="2">
        <name>Zn(2+)</name>
        <dbReference type="ChEBI" id="CHEBI:29105"/>
    </cofactor>
</comment>
<evidence type="ECO:0000256" key="2">
    <source>
        <dbReference type="ARBA" id="ARBA00001947"/>
    </source>
</evidence>
<accession>A0A9P7VNL8</accession>
<dbReference type="SMART" id="SM01124">
    <property type="entry name" value="DBR1"/>
    <property type="match status" value="1"/>
</dbReference>
<evidence type="ECO:0000256" key="9">
    <source>
        <dbReference type="ARBA" id="ARBA00022833"/>
    </source>
</evidence>
<dbReference type="InterPro" id="IPR029052">
    <property type="entry name" value="Metallo-depent_PP-like"/>
</dbReference>